<evidence type="ECO:0000256" key="1">
    <source>
        <dbReference type="SAM" id="MobiDB-lite"/>
    </source>
</evidence>
<organism evidence="3 4">
    <name type="scientific">Dioscorea zingiberensis</name>
    <dbReference type="NCBI Taxonomy" id="325984"/>
    <lineage>
        <taxon>Eukaryota</taxon>
        <taxon>Viridiplantae</taxon>
        <taxon>Streptophyta</taxon>
        <taxon>Embryophyta</taxon>
        <taxon>Tracheophyta</taxon>
        <taxon>Spermatophyta</taxon>
        <taxon>Magnoliopsida</taxon>
        <taxon>Liliopsida</taxon>
        <taxon>Dioscoreales</taxon>
        <taxon>Dioscoreaceae</taxon>
        <taxon>Dioscorea</taxon>
    </lineage>
</organism>
<dbReference type="Pfam" id="PF26130">
    <property type="entry name" value="PB1-like"/>
    <property type="match status" value="1"/>
</dbReference>
<comment type="caution">
    <text evidence="3">The sequence shown here is derived from an EMBL/GenBank/DDBJ whole genome shotgun (WGS) entry which is preliminary data.</text>
</comment>
<dbReference type="InterPro" id="IPR058594">
    <property type="entry name" value="PB1-like_dom_pln"/>
</dbReference>
<evidence type="ECO:0000313" key="4">
    <source>
        <dbReference type="Proteomes" id="UP001085076"/>
    </source>
</evidence>
<dbReference type="AlphaFoldDB" id="A0A9D5CUP2"/>
<dbReference type="EMBL" id="JAGGNH010000003">
    <property type="protein sequence ID" value="KAJ0978912.1"/>
    <property type="molecule type" value="Genomic_DNA"/>
</dbReference>
<name>A0A9D5CUP2_9LILI</name>
<feature type="domain" description="PB1-like" evidence="2">
    <location>
        <begin position="6"/>
        <end position="88"/>
    </location>
</feature>
<accession>A0A9D5CUP2</accession>
<feature type="region of interest" description="Disordered" evidence="1">
    <location>
        <begin position="165"/>
        <end position="199"/>
    </location>
</feature>
<reference evidence="3" key="2">
    <citation type="journal article" date="2022" name="Hortic Res">
        <title>The genome of Dioscorea zingiberensis sheds light on the biosynthesis, origin and evolution of the medicinally important diosgenin saponins.</title>
        <authorList>
            <person name="Li Y."/>
            <person name="Tan C."/>
            <person name="Li Z."/>
            <person name="Guo J."/>
            <person name="Li S."/>
            <person name="Chen X."/>
            <person name="Wang C."/>
            <person name="Dai X."/>
            <person name="Yang H."/>
            <person name="Song W."/>
            <person name="Hou L."/>
            <person name="Xu J."/>
            <person name="Tong Z."/>
            <person name="Xu A."/>
            <person name="Yuan X."/>
            <person name="Wang W."/>
            <person name="Yang Q."/>
            <person name="Chen L."/>
            <person name="Sun Z."/>
            <person name="Wang K."/>
            <person name="Pan B."/>
            <person name="Chen J."/>
            <person name="Bao Y."/>
            <person name="Liu F."/>
            <person name="Qi X."/>
            <person name="Gang D.R."/>
            <person name="Wen J."/>
            <person name="Li J."/>
        </authorList>
    </citation>
    <scope>NUCLEOTIDE SEQUENCE</scope>
    <source>
        <strain evidence="3">Dzin_1.0</strain>
    </source>
</reference>
<protein>
    <recommendedName>
        <fullName evidence="2">PB1-like domain-containing protein</fullName>
    </recommendedName>
</protein>
<sequence>MGNWRNENEMVYEGGLVEKVESVNVDYISYFSLFQYFTDVGCARGGRMWFKIQGLSGNLGIEEILNDADTSNMLYYNSGYGYVDVFMVEHDPPLVSLPSEVPAKEGQQNMGQVRSAENITSYDIPVSCSSDESYQPSGESIDEIISDDSDLGNASWLYEDFEGDDDNIFTNGPGASHGGNSSLNENMEETTEAIENVDL</sequence>
<dbReference type="Proteomes" id="UP001085076">
    <property type="component" value="Miscellaneous, Linkage group lg03"/>
</dbReference>
<keyword evidence="4" id="KW-1185">Reference proteome</keyword>
<evidence type="ECO:0000313" key="3">
    <source>
        <dbReference type="EMBL" id="KAJ0978912.1"/>
    </source>
</evidence>
<proteinExistence type="predicted"/>
<gene>
    <name evidence="3" type="ORF">J5N97_014386</name>
</gene>
<feature type="compositionally biased region" description="Acidic residues" evidence="1">
    <location>
        <begin position="186"/>
        <end position="199"/>
    </location>
</feature>
<evidence type="ECO:0000259" key="2">
    <source>
        <dbReference type="Pfam" id="PF26130"/>
    </source>
</evidence>
<reference evidence="3" key="1">
    <citation type="submission" date="2021-03" db="EMBL/GenBank/DDBJ databases">
        <authorList>
            <person name="Li Z."/>
            <person name="Yang C."/>
        </authorList>
    </citation>
    <scope>NUCLEOTIDE SEQUENCE</scope>
    <source>
        <strain evidence="3">Dzin_1.0</strain>
        <tissue evidence="3">Leaf</tissue>
    </source>
</reference>